<proteinExistence type="predicted"/>
<keyword evidence="2" id="KW-1185">Reference proteome</keyword>
<dbReference type="PROSITE" id="PS50096">
    <property type="entry name" value="IQ"/>
    <property type="match status" value="1"/>
</dbReference>
<protein>
    <submittedName>
        <fullName evidence="1">General secretion pathway protein I</fullName>
    </submittedName>
</protein>
<gene>
    <name evidence="1" type="ORF">NOR51B_2154</name>
</gene>
<reference evidence="2" key="1">
    <citation type="journal article" date="2013" name="BMC Microbiol.">
        <title>Taxonomy and evolution of bacteriochlorophyll a-containing members of the OM60/NOR5 clade of marine gammaproteobacteria: description of Luminiphilus syltensis gen. nov., sp. nov., reclassification of Haliea rubra as Pseudohaliea rubra gen. nov., comb. nov., and emendation of Chromatocurvus halotolerans.</title>
        <authorList>
            <person name="Spring S."/>
            <person name="Riedel T."/>
            <person name="Sproer C."/>
            <person name="Yan S."/>
            <person name="Harder J."/>
            <person name="Fuchs B.M."/>
        </authorList>
    </citation>
    <scope>NUCLEOTIDE SEQUENCE [LARGE SCALE GENOMIC DNA]</scope>
    <source>
        <strain evidence="2">NOR51-B</strain>
    </source>
</reference>
<name>B8KWY5_9GAMM</name>
<dbReference type="HOGENOM" id="CLU_130289_1_0_6"/>
<accession>B8KWY5</accession>
<sequence>MMVAIAILGIALGGLYEAAGGATRNVRADERYAYAVELARSVLAEHGQIPVEGVDKAGETEGGFLWQVASRPASIDRGGLREGTLQEIEVTVAWADGYRDRRVRLQSVVEGYVPRGRF</sequence>
<dbReference type="Proteomes" id="UP000004699">
    <property type="component" value="Unassembled WGS sequence"/>
</dbReference>
<dbReference type="AlphaFoldDB" id="B8KWY5"/>
<organism evidence="1 2">
    <name type="scientific">Luminiphilus syltensis NOR5-1B</name>
    <dbReference type="NCBI Taxonomy" id="565045"/>
    <lineage>
        <taxon>Bacteria</taxon>
        <taxon>Pseudomonadati</taxon>
        <taxon>Pseudomonadota</taxon>
        <taxon>Gammaproteobacteria</taxon>
        <taxon>Cellvibrionales</taxon>
        <taxon>Halieaceae</taxon>
        <taxon>Luminiphilus</taxon>
    </lineage>
</organism>
<dbReference type="STRING" id="565045.NOR51B_2154"/>
<dbReference type="eggNOG" id="COG4967">
    <property type="taxonomic scope" value="Bacteria"/>
</dbReference>
<evidence type="ECO:0000313" key="1">
    <source>
        <dbReference type="EMBL" id="EED36206.1"/>
    </source>
</evidence>
<dbReference type="EMBL" id="DS999411">
    <property type="protein sequence ID" value="EED36206.1"/>
    <property type="molecule type" value="Genomic_DNA"/>
</dbReference>
<evidence type="ECO:0000313" key="2">
    <source>
        <dbReference type="Proteomes" id="UP000004699"/>
    </source>
</evidence>